<organism evidence="1 2">
    <name type="scientific">Camellia lanceoleosa</name>
    <dbReference type="NCBI Taxonomy" id="1840588"/>
    <lineage>
        <taxon>Eukaryota</taxon>
        <taxon>Viridiplantae</taxon>
        <taxon>Streptophyta</taxon>
        <taxon>Embryophyta</taxon>
        <taxon>Tracheophyta</taxon>
        <taxon>Spermatophyta</taxon>
        <taxon>Magnoliopsida</taxon>
        <taxon>eudicotyledons</taxon>
        <taxon>Gunneridae</taxon>
        <taxon>Pentapetalae</taxon>
        <taxon>asterids</taxon>
        <taxon>Ericales</taxon>
        <taxon>Theaceae</taxon>
        <taxon>Camellia</taxon>
    </lineage>
</organism>
<proteinExistence type="predicted"/>
<sequence length="121" mass="13329">MGVVDFHSMSSSICMIKSASSYKPRCCSFGRNQSGVTCMASTIPIQQVKEEGCGADELVDLIMRCVLDPGDKIVDCPLTFTMYEFDAAVNGELVIKVPRKLDFSLDVELITEVVEQEKPKN</sequence>
<protein>
    <submittedName>
        <fullName evidence="1">Uncharacterized protein</fullName>
    </submittedName>
</protein>
<comment type="caution">
    <text evidence="1">The sequence shown here is derived from an EMBL/GenBank/DDBJ whole genome shotgun (WGS) entry which is preliminary data.</text>
</comment>
<evidence type="ECO:0000313" key="1">
    <source>
        <dbReference type="EMBL" id="KAI8003708.1"/>
    </source>
</evidence>
<dbReference type="Proteomes" id="UP001060215">
    <property type="component" value="Chromosome 9"/>
</dbReference>
<evidence type="ECO:0000313" key="2">
    <source>
        <dbReference type="Proteomes" id="UP001060215"/>
    </source>
</evidence>
<keyword evidence="2" id="KW-1185">Reference proteome</keyword>
<dbReference type="EMBL" id="CM045766">
    <property type="protein sequence ID" value="KAI8003708.1"/>
    <property type="molecule type" value="Genomic_DNA"/>
</dbReference>
<gene>
    <name evidence="1" type="ORF">LOK49_LG08G00166</name>
</gene>
<reference evidence="1 2" key="1">
    <citation type="journal article" date="2022" name="Plant J.">
        <title>Chromosome-level genome of Camellia lanceoleosa provides a valuable resource for understanding genome evolution and self-incompatibility.</title>
        <authorList>
            <person name="Gong W."/>
            <person name="Xiao S."/>
            <person name="Wang L."/>
            <person name="Liao Z."/>
            <person name="Chang Y."/>
            <person name="Mo W."/>
            <person name="Hu G."/>
            <person name="Li W."/>
            <person name="Zhao G."/>
            <person name="Zhu H."/>
            <person name="Hu X."/>
            <person name="Ji K."/>
            <person name="Xiang X."/>
            <person name="Song Q."/>
            <person name="Yuan D."/>
            <person name="Jin S."/>
            <person name="Zhang L."/>
        </authorList>
    </citation>
    <scope>NUCLEOTIDE SEQUENCE [LARGE SCALE GENOMIC DNA]</scope>
    <source>
        <strain evidence="1">SQ_2022a</strain>
    </source>
</reference>
<accession>A0ACC0GR52</accession>
<name>A0ACC0GR52_9ERIC</name>